<sequence>MISFWFIVVAILILYNINRMTNSLCIQKEIAEDRQPKVFRTINVLITIMLLSSYIEILYT</sequence>
<accession>A0A109MWE9</accession>
<dbReference type="Proteomes" id="UP000064189">
    <property type="component" value="Unassembled WGS sequence"/>
</dbReference>
<feature type="transmembrane region" description="Helical" evidence="1">
    <location>
        <begin position="39"/>
        <end position="59"/>
    </location>
</feature>
<comment type="caution">
    <text evidence="2">The sequence shown here is derived from an EMBL/GenBank/DDBJ whole genome shotgun (WGS) entry which is preliminary data.</text>
</comment>
<evidence type="ECO:0000313" key="3">
    <source>
        <dbReference type="Proteomes" id="UP000064189"/>
    </source>
</evidence>
<keyword evidence="1" id="KW-0812">Transmembrane</keyword>
<dbReference type="AlphaFoldDB" id="A0A109MWE9"/>
<organism evidence="2 3">
    <name type="scientific">Peribacillus simplex</name>
    <dbReference type="NCBI Taxonomy" id="1478"/>
    <lineage>
        <taxon>Bacteria</taxon>
        <taxon>Bacillati</taxon>
        <taxon>Bacillota</taxon>
        <taxon>Bacilli</taxon>
        <taxon>Bacillales</taxon>
        <taxon>Bacillaceae</taxon>
        <taxon>Peribacillus</taxon>
    </lineage>
</organism>
<evidence type="ECO:0000256" key="1">
    <source>
        <dbReference type="SAM" id="Phobius"/>
    </source>
</evidence>
<gene>
    <name evidence="2" type="ORF">AS888_23415</name>
</gene>
<keyword evidence="3" id="KW-1185">Reference proteome</keyword>
<keyword evidence="1" id="KW-0472">Membrane</keyword>
<evidence type="ECO:0000313" key="2">
    <source>
        <dbReference type="EMBL" id="KWW16937.1"/>
    </source>
</evidence>
<proteinExistence type="predicted"/>
<name>A0A109MWE9_9BACI</name>
<dbReference type="EMBL" id="LNNH01000029">
    <property type="protein sequence ID" value="KWW16937.1"/>
    <property type="molecule type" value="Genomic_DNA"/>
</dbReference>
<reference evidence="2 3" key="1">
    <citation type="submission" date="2015-11" db="EMBL/GenBank/DDBJ databases">
        <title>Genome Sequence of Bacillus simplex strain VanAntwerpen2.</title>
        <authorList>
            <person name="Couger M.B."/>
        </authorList>
    </citation>
    <scope>NUCLEOTIDE SEQUENCE [LARGE SCALE GENOMIC DNA]</scope>
    <source>
        <strain evidence="2 3">VanAntwerpen02</strain>
    </source>
</reference>
<protein>
    <submittedName>
        <fullName evidence="2">Uncharacterized protein</fullName>
    </submittedName>
</protein>
<keyword evidence="1" id="KW-1133">Transmembrane helix</keyword>